<organism evidence="2 3">
    <name type="scientific">Nocardia suismassiliense</name>
    <dbReference type="NCBI Taxonomy" id="2077092"/>
    <lineage>
        <taxon>Bacteria</taxon>
        <taxon>Bacillati</taxon>
        <taxon>Actinomycetota</taxon>
        <taxon>Actinomycetes</taxon>
        <taxon>Mycobacteriales</taxon>
        <taxon>Nocardiaceae</taxon>
        <taxon>Nocardia</taxon>
    </lineage>
</organism>
<comment type="caution">
    <text evidence="2">The sequence shown here is derived from an EMBL/GenBank/DDBJ whole genome shotgun (WGS) entry which is preliminary data.</text>
</comment>
<dbReference type="InterPro" id="IPR000801">
    <property type="entry name" value="Esterase-like"/>
</dbReference>
<sequence>MIAAALAVVAPLVAAPPQASAQAVVDHIIKRTDRWQEVFVRSPAMGRIVQLDVLLPADQTARRPTLYLLDGNGSTESQPLSTWTMRTDIVQFFSDKQANVVMPVGGGGTFYTDWLADDRNLGHNKWETFLTQELPPLVDNLLNGNGINAMAGVSMGAQAATTLTFRHPALYRALAAYSGCLYSSNLGQATVRTVVADKGGNADNMWGGVANPEWPAHDPIRHAEALRGKPIYLSTGTGVPGPYDLAFDPSYSYPTDLPAAIAIEQVAHECTLLFDAKLRLHRIPATIRYNTPGTHSWPYWQDALHDSWPTLRAGLGI</sequence>
<dbReference type="PANTHER" id="PTHR48098">
    <property type="entry name" value="ENTEROCHELIN ESTERASE-RELATED"/>
    <property type="match status" value="1"/>
</dbReference>
<dbReference type="Pfam" id="PF00756">
    <property type="entry name" value="Esterase"/>
    <property type="match status" value="1"/>
</dbReference>
<evidence type="ECO:0000256" key="1">
    <source>
        <dbReference type="SAM" id="SignalP"/>
    </source>
</evidence>
<dbReference type="InterPro" id="IPR029058">
    <property type="entry name" value="AB_hydrolase_fold"/>
</dbReference>
<dbReference type="RefSeq" id="WP_387724528.1">
    <property type="nucleotide sequence ID" value="NZ_JBIAPI010000012.1"/>
</dbReference>
<keyword evidence="2" id="KW-0378">Hydrolase</keyword>
<gene>
    <name evidence="2" type="ORF">ACFYV7_35000</name>
</gene>
<evidence type="ECO:0000313" key="2">
    <source>
        <dbReference type="EMBL" id="MFF3228049.1"/>
    </source>
</evidence>
<dbReference type="PANTHER" id="PTHR48098:SF1">
    <property type="entry name" value="DIACYLGLYCEROL ACYLTRANSFERASE_MYCOLYLTRANSFERASE AG85A"/>
    <property type="match status" value="1"/>
</dbReference>
<feature type="chain" id="PRO_5045969844" evidence="1">
    <location>
        <begin position="22"/>
        <end position="317"/>
    </location>
</feature>
<keyword evidence="3" id="KW-1185">Reference proteome</keyword>
<proteinExistence type="predicted"/>
<reference evidence="2 3" key="1">
    <citation type="submission" date="2024-10" db="EMBL/GenBank/DDBJ databases">
        <title>The Natural Products Discovery Center: Release of the First 8490 Sequenced Strains for Exploring Actinobacteria Biosynthetic Diversity.</title>
        <authorList>
            <person name="Kalkreuter E."/>
            <person name="Kautsar S.A."/>
            <person name="Yang D."/>
            <person name="Bader C.D."/>
            <person name="Teijaro C.N."/>
            <person name="Fluegel L."/>
            <person name="Davis C.M."/>
            <person name="Simpson J.R."/>
            <person name="Lauterbach L."/>
            <person name="Steele A.D."/>
            <person name="Gui C."/>
            <person name="Meng S."/>
            <person name="Li G."/>
            <person name="Viehrig K."/>
            <person name="Ye F."/>
            <person name="Su P."/>
            <person name="Kiefer A.F."/>
            <person name="Nichols A."/>
            <person name="Cepeda A.J."/>
            <person name="Yan W."/>
            <person name="Fan B."/>
            <person name="Jiang Y."/>
            <person name="Adhikari A."/>
            <person name="Zheng C.-J."/>
            <person name="Schuster L."/>
            <person name="Cowan T.M."/>
            <person name="Smanski M.J."/>
            <person name="Chevrette M.G."/>
            <person name="De Carvalho L.P.S."/>
            <person name="Shen B."/>
        </authorList>
    </citation>
    <scope>NUCLEOTIDE SEQUENCE [LARGE SCALE GENOMIC DNA]</scope>
    <source>
        <strain evidence="2 3">NPDC003040</strain>
    </source>
</reference>
<accession>A0ABW6R4M2</accession>
<name>A0ABW6R4M2_9NOCA</name>
<feature type="signal peptide" evidence="1">
    <location>
        <begin position="1"/>
        <end position="21"/>
    </location>
</feature>
<keyword evidence="1" id="KW-0732">Signal</keyword>
<dbReference type="GO" id="GO:0016787">
    <property type="term" value="F:hydrolase activity"/>
    <property type="evidence" value="ECO:0007669"/>
    <property type="project" value="UniProtKB-KW"/>
</dbReference>
<dbReference type="EMBL" id="JBIAPI010000012">
    <property type="protein sequence ID" value="MFF3228049.1"/>
    <property type="molecule type" value="Genomic_DNA"/>
</dbReference>
<evidence type="ECO:0000313" key="3">
    <source>
        <dbReference type="Proteomes" id="UP001601948"/>
    </source>
</evidence>
<dbReference type="Gene3D" id="3.40.50.1820">
    <property type="entry name" value="alpha/beta hydrolase"/>
    <property type="match status" value="1"/>
</dbReference>
<dbReference type="InterPro" id="IPR050583">
    <property type="entry name" value="Mycobacterial_A85_antigen"/>
</dbReference>
<dbReference type="Proteomes" id="UP001601948">
    <property type="component" value="Unassembled WGS sequence"/>
</dbReference>
<protein>
    <submittedName>
        <fullName evidence="2">Alpha/beta hydrolase</fullName>
    </submittedName>
</protein>
<dbReference type="SUPFAM" id="SSF53474">
    <property type="entry name" value="alpha/beta-Hydrolases"/>
    <property type="match status" value="1"/>
</dbReference>